<keyword evidence="3" id="KW-1185">Reference proteome</keyword>
<dbReference type="OrthoDB" id="6088058at2"/>
<feature type="transmembrane region" description="Helical" evidence="1">
    <location>
        <begin position="92"/>
        <end position="112"/>
    </location>
</feature>
<evidence type="ECO:0000256" key="1">
    <source>
        <dbReference type="SAM" id="Phobius"/>
    </source>
</evidence>
<feature type="transmembrane region" description="Helical" evidence="1">
    <location>
        <begin position="242"/>
        <end position="258"/>
    </location>
</feature>
<reference evidence="2 3" key="1">
    <citation type="submission" date="2015-05" db="EMBL/GenBank/DDBJ databases">
        <title>Photobacterium galathea sp. nov.</title>
        <authorList>
            <person name="Machado H."/>
            <person name="Gram L."/>
        </authorList>
    </citation>
    <scope>NUCLEOTIDE SEQUENCE [LARGE SCALE GENOMIC DNA]</scope>
    <source>
        <strain evidence="2 3">DSM 22954</strain>
    </source>
</reference>
<feature type="transmembrane region" description="Helical" evidence="1">
    <location>
        <begin position="58"/>
        <end position="80"/>
    </location>
</feature>
<evidence type="ECO:0008006" key="4">
    <source>
        <dbReference type="Google" id="ProtNLM"/>
    </source>
</evidence>
<keyword evidence="1" id="KW-0472">Membrane</keyword>
<name>A0A0J1H8S6_9GAMM</name>
<evidence type="ECO:0000313" key="2">
    <source>
        <dbReference type="EMBL" id="KLV08123.1"/>
    </source>
</evidence>
<organism evidence="2 3">
    <name type="scientific">Photobacterium ganghwense</name>
    <dbReference type="NCBI Taxonomy" id="320778"/>
    <lineage>
        <taxon>Bacteria</taxon>
        <taxon>Pseudomonadati</taxon>
        <taxon>Pseudomonadota</taxon>
        <taxon>Gammaproteobacteria</taxon>
        <taxon>Vibrionales</taxon>
        <taxon>Vibrionaceae</taxon>
        <taxon>Photobacterium</taxon>
    </lineage>
</organism>
<dbReference type="PATRIC" id="fig|320778.3.peg.3258"/>
<dbReference type="PANTHER" id="PTHR34368:SF1">
    <property type="entry name" value="OS01G0962200 PROTEIN"/>
    <property type="match status" value="1"/>
</dbReference>
<dbReference type="RefSeq" id="WP_047886015.1">
    <property type="nucleotide sequence ID" value="NZ_CP071326.1"/>
</dbReference>
<sequence length="264" mass="29590">MNKLPPAKSTQIYDWRYGLLVSVAVILGLLTLLFSPVYQPADFYDYADQRTFAGIPNFLNVLTNLGFALVALTGLWHLYTSHLTIIPTFGQAYQLFFIGLLLTSLGSAVYHYQPGPLTLVLDRIPIAISFISLYGIVVAEHLSLQLAKAMIWPLLGYGVLSVNYWYMTDIPAGQGNLAPYILVQLLPIIHIPMILWFYPSAEPATTRYYFMALGLYLLAKLAEVADREIYDLLGFSGHSLKHLLAAGAGYLVYVGWRIRARRTH</sequence>
<keyword evidence="1" id="KW-1133">Transmembrane helix</keyword>
<feature type="transmembrane region" description="Helical" evidence="1">
    <location>
        <begin position="17"/>
        <end position="38"/>
    </location>
</feature>
<dbReference type="EMBL" id="LDOU01000015">
    <property type="protein sequence ID" value="KLV08123.1"/>
    <property type="molecule type" value="Genomic_DNA"/>
</dbReference>
<keyword evidence="1" id="KW-0812">Transmembrane</keyword>
<evidence type="ECO:0000313" key="3">
    <source>
        <dbReference type="Proteomes" id="UP000035909"/>
    </source>
</evidence>
<comment type="caution">
    <text evidence="2">The sequence shown here is derived from an EMBL/GenBank/DDBJ whole genome shotgun (WGS) entry which is preliminary data.</text>
</comment>
<accession>A0A0J1H8S6</accession>
<dbReference type="PANTHER" id="PTHR34368">
    <property type="entry name" value="OS01G0962200 PROTEIN"/>
    <property type="match status" value="1"/>
</dbReference>
<proteinExistence type="predicted"/>
<feature type="transmembrane region" description="Helical" evidence="1">
    <location>
        <begin position="149"/>
        <end position="166"/>
    </location>
</feature>
<protein>
    <recommendedName>
        <fullName evidence="4">Alkaline phytoceramidase</fullName>
    </recommendedName>
</protein>
<feature type="transmembrane region" description="Helical" evidence="1">
    <location>
        <begin position="178"/>
        <end position="198"/>
    </location>
</feature>
<feature type="transmembrane region" description="Helical" evidence="1">
    <location>
        <begin position="124"/>
        <end position="142"/>
    </location>
</feature>
<gene>
    <name evidence="2" type="ORF">ABT57_14995</name>
</gene>
<dbReference type="AlphaFoldDB" id="A0A0J1H8S6"/>
<dbReference type="STRING" id="320778.ABT57_14995"/>
<dbReference type="Proteomes" id="UP000035909">
    <property type="component" value="Unassembled WGS sequence"/>
</dbReference>